<dbReference type="OrthoDB" id="445556at2759"/>
<reference evidence="3" key="1">
    <citation type="submission" date="2019-11" db="EMBL/GenBank/DDBJ databases">
        <title>Leishmania tarentolae CDS.</title>
        <authorList>
            <person name="Goto Y."/>
            <person name="Yamagishi J."/>
        </authorList>
    </citation>
    <scope>NUCLEOTIDE SEQUENCE [LARGE SCALE GENOMIC DNA]</scope>
    <source>
        <strain evidence="3">Parrot Tar II</strain>
    </source>
</reference>
<dbReference type="PROSITE" id="PS50076">
    <property type="entry name" value="DNAJ_2"/>
    <property type="match status" value="1"/>
</dbReference>
<evidence type="ECO:0000256" key="1">
    <source>
        <dbReference type="SAM" id="MobiDB-lite"/>
    </source>
</evidence>
<organism evidence="3 4">
    <name type="scientific">Leishmania tarentolae</name>
    <name type="common">Sauroleishmania tarentolae</name>
    <dbReference type="NCBI Taxonomy" id="5689"/>
    <lineage>
        <taxon>Eukaryota</taxon>
        <taxon>Discoba</taxon>
        <taxon>Euglenozoa</taxon>
        <taxon>Kinetoplastea</taxon>
        <taxon>Metakinetoplastina</taxon>
        <taxon>Trypanosomatida</taxon>
        <taxon>Trypanosomatidae</taxon>
        <taxon>Leishmaniinae</taxon>
        <taxon>Leishmania</taxon>
        <taxon>lizard Leishmania</taxon>
    </lineage>
</organism>
<evidence type="ECO:0000313" key="4">
    <source>
        <dbReference type="Proteomes" id="UP000419144"/>
    </source>
</evidence>
<dbReference type="CDD" id="cd06257">
    <property type="entry name" value="DnaJ"/>
    <property type="match status" value="1"/>
</dbReference>
<dbReference type="SUPFAM" id="SSF46565">
    <property type="entry name" value="Chaperone J-domain"/>
    <property type="match status" value="1"/>
</dbReference>
<evidence type="ECO:0000259" key="2">
    <source>
        <dbReference type="PROSITE" id="PS50076"/>
    </source>
</evidence>
<name>A0A640KMI8_LEITA</name>
<dbReference type="EMBL" id="BLBS01000041">
    <property type="protein sequence ID" value="GET90481.1"/>
    <property type="molecule type" value="Genomic_DNA"/>
</dbReference>
<sequence>MFARGCVLRWSAVSARRELGLQDGQSYTPADIKKVFRKKALTAHPDTGGDPDYFRQLQSAYEVLLHEHGVGKKDGEAATATADSRSGSDFYAHPHTEWDHDTHSRRAYWRDMHTEMNMNTNHCGNHQHASNTHYRARAHYRTYGEGLGENFKQDFESSAFAGDGHRGSQANFSTWYFYRPYCSDYQNPYATGFTPEEIHRAEQERRRGFARALVRNVCLWSGLAFVVYLHQHSNRIRRAKEARDKGYNDPEYWEQLRKEEEEARRKNRKPLRLEQHWLDAPPISPLAYIADDDRSCGCSKNDQVAEHDISGAATAGTACATQRASMSQERRRQVSIPTRGMLRGGGGSMGGPRVVSYQGRPFTPNGVRGMRNTAPKTPKTYADDVTYEMEEDDDDDV</sequence>
<dbReference type="Proteomes" id="UP000419144">
    <property type="component" value="Unassembled WGS sequence"/>
</dbReference>
<proteinExistence type="predicted"/>
<dbReference type="Gene3D" id="1.10.287.110">
    <property type="entry name" value="DnaJ domain"/>
    <property type="match status" value="1"/>
</dbReference>
<gene>
    <name evidence="3" type="ORF">LtaPh_2920200</name>
</gene>
<dbReference type="InterPro" id="IPR001623">
    <property type="entry name" value="DnaJ_domain"/>
</dbReference>
<evidence type="ECO:0000313" key="3">
    <source>
        <dbReference type="EMBL" id="GET90481.1"/>
    </source>
</evidence>
<comment type="caution">
    <text evidence="3">The sequence shown here is derived from an EMBL/GenBank/DDBJ whole genome shotgun (WGS) entry which is preliminary data.</text>
</comment>
<feature type="compositionally biased region" description="Acidic residues" evidence="1">
    <location>
        <begin position="385"/>
        <end position="397"/>
    </location>
</feature>
<dbReference type="SMART" id="SM00271">
    <property type="entry name" value="DnaJ"/>
    <property type="match status" value="1"/>
</dbReference>
<dbReference type="AlphaFoldDB" id="A0A640KMI8"/>
<keyword evidence="4" id="KW-1185">Reference proteome</keyword>
<feature type="region of interest" description="Disordered" evidence="1">
    <location>
        <begin position="338"/>
        <end position="397"/>
    </location>
</feature>
<dbReference type="InterPro" id="IPR036869">
    <property type="entry name" value="J_dom_sf"/>
</dbReference>
<protein>
    <recommendedName>
        <fullName evidence="2">J domain-containing protein</fullName>
    </recommendedName>
</protein>
<dbReference type="Pfam" id="PF00226">
    <property type="entry name" value="DnaJ"/>
    <property type="match status" value="1"/>
</dbReference>
<dbReference type="VEuPathDB" id="TriTrypDB:LtaPh_2920200"/>
<accession>A0A640KMI8</accession>
<feature type="domain" description="J" evidence="2">
    <location>
        <begin position="14"/>
        <end position="92"/>
    </location>
</feature>